<organism evidence="1 2">
    <name type="scientific">Candidatus Desantisbacteria bacterium CG_4_10_14_0_8_um_filter_48_22</name>
    <dbReference type="NCBI Taxonomy" id="1974543"/>
    <lineage>
        <taxon>Bacteria</taxon>
        <taxon>Candidatus Desantisiibacteriota</taxon>
    </lineage>
</organism>
<dbReference type="AlphaFoldDB" id="A0A2M7SCZ5"/>
<feature type="non-terminal residue" evidence="1">
    <location>
        <position position="1"/>
    </location>
</feature>
<evidence type="ECO:0000313" key="1">
    <source>
        <dbReference type="EMBL" id="PIZ17349.1"/>
    </source>
</evidence>
<reference evidence="2" key="1">
    <citation type="submission" date="2017-09" db="EMBL/GenBank/DDBJ databases">
        <title>Depth-based differentiation of microbial function through sediment-hosted aquifers and enrichment of novel symbionts in the deep terrestrial subsurface.</title>
        <authorList>
            <person name="Probst A.J."/>
            <person name="Ladd B."/>
            <person name="Jarett J.K."/>
            <person name="Geller-Mcgrath D.E."/>
            <person name="Sieber C.M.K."/>
            <person name="Emerson J.B."/>
            <person name="Anantharaman K."/>
            <person name="Thomas B.C."/>
            <person name="Malmstrom R."/>
            <person name="Stieglmeier M."/>
            <person name="Klingl A."/>
            <person name="Woyke T."/>
            <person name="Ryan C.M."/>
            <person name="Banfield J.F."/>
        </authorList>
    </citation>
    <scope>NUCLEOTIDE SEQUENCE [LARGE SCALE GENOMIC DNA]</scope>
</reference>
<dbReference type="Proteomes" id="UP000229307">
    <property type="component" value="Unassembled WGS sequence"/>
</dbReference>
<gene>
    <name evidence="1" type="ORF">COY52_04695</name>
</gene>
<dbReference type="EMBL" id="PFMR01000125">
    <property type="protein sequence ID" value="PIZ17349.1"/>
    <property type="molecule type" value="Genomic_DNA"/>
</dbReference>
<name>A0A2M7SCZ5_9BACT</name>
<proteinExistence type="predicted"/>
<accession>A0A2M7SCZ5</accession>
<evidence type="ECO:0000313" key="2">
    <source>
        <dbReference type="Proteomes" id="UP000229307"/>
    </source>
</evidence>
<protein>
    <submittedName>
        <fullName evidence="1">DUF1016 domain-containing protein</fullName>
    </submittedName>
</protein>
<comment type="caution">
    <text evidence="1">The sequence shown here is derived from an EMBL/GenBank/DDBJ whole genome shotgun (WGS) entry which is preliminary data.</text>
</comment>
<sequence>TYKDSPKLAQLVQEISWGQNIVIMQRIKNREKD</sequence>